<proteinExistence type="predicted"/>
<protein>
    <submittedName>
        <fullName evidence="2">Uncharacterized protein</fullName>
    </submittedName>
</protein>
<dbReference type="AlphaFoldDB" id="A0A9Q0G6P8"/>
<feature type="region of interest" description="Disordered" evidence="1">
    <location>
        <begin position="102"/>
        <end position="124"/>
    </location>
</feature>
<sequence>ASAGKLKAEAEAGARRGSKKKDAPAARHAVKQPNPLVIRLKLRGESEARAEAEKARAEAETARAEAEEKEARALAAEKKAREAAEKEAARVAAEKEEARVAAEKEEARVAAEKEPESPQSGRRRIERKLDTIVNNLGMVGQDVKHLFEVLKIHKFYYQFDDPLLGGRALSRLEKEGYGVTLSDLDPRCILLRGDVDKKVVHRIATENKGVAVRP</sequence>
<feature type="region of interest" description="Disordered" evidence="1">
    <location>
        <begin position="1"/>
        <end position="80"/>
    </location>
</feature>
<organism evidence="2 3">
    <name type="scientific">Turnera subulata</name>
    <dbReference type="NCBI Taxonomy" id="218843"/>
    <lineage>
        <taxon>Eukaryota</taxon>
        <taxon>Viridiplantae</taxon>
        <taxon>Streptophyta</taxon>
        <taxon>Embryophyta</taxon>
        <taxon>Tracheophyta</taxon>
        <taxon>Spermatophyta</taxon>
        <taxon>Magnoliopsida</taxon>
        <taxon>eudicotyledons</taxon>
        <taxon>Gunneridae</taxon>
        <taxon>Pentapetalae</taxon>
        <taxon>rosids</taxon>
        <taxon>fabids</taxon>
        <taxon>Malpighiales</taxon>
        <taxon>Passifloraceae</taxon>
        <taxon>Turnera</taxon>
    </lineage>
</organism>
<comment type="caution">
    <text evidence="2">The sequence shown here is derived from an EMBL/GenBank/DDBJ whole genome shotgun (WGS) entry which is preliminary data.</text>
</comment>
<dbReference type="Proteomes" id="UP001141552">
    <property type="component" value="Unassembled WGS sequence"/>
</dbReference>
<gene>
    <name evidence="2" type="ORF">Tsubulata_031866</name>
</gene>
<evidence type="ECO:0000256" key="1">
    <source>
        <dbReference type="SAM" id="MobiDB-lite"/>
    </source>
</evidence>
<feature type="compositionally biased region" description="Basic and acidic residues" evidence="1">
    <location>
        <begin position="1"/>
        <end position="25"/>
    </location>
</feature>
<accession>A0A9Q0G6P8</accession>
<dbReference type="EMBL" id="JAKUCV010002376">
    <property type="protein sequence ID" value="KAJ4842856.1"/>
    <property type="molecule type" value="Genomic_DNA"/>
</dbReference>
<evidence type="ECO:0000313" key="3">
    <source>
        <dbReference type="Proteomes" id="UP001141552"/>
    </source>
</evidence>
<keyword evidence="3" id="KW-1185">Reference proteome</keyword>
<reference evidence="2" key="1">
    <citation type="submission" date="2022-02" db="EMBL/GenBank/DDBJ databases">
        <authorList>
            <person name="Henning P.M."/>
            <person name="McCubbin A.G."/>
            <person name="Shore J.S."/>
        </authorList>
    </citation>
    <scope>NUCLEOTIDE SEQUENCE</scope>
    <source>
        <strain evidence="2">F60SS</strain>
        <tissue evidence="2">Leaves</tissue>
    </source>
</reference>
<feature type="non-terminal residue" evidence="2">
    <location>
        <position position="1"/>
    </location>
</feature>
<feature type="compositionally biased region" description="Basic and acidic residues" evidence="1">
    <location>
        <begin position="102"/>
        <end position="116"/>
    </location>
</feature>
<evidence type="ECO:0000313" key="2">
    <source>
        <dbReference type="EMBL" id="KAJ4842856.1"/>
    </source>
</evidence>
<reference evidence="2" key="2">
    <citation type="journal article" date="2023" name="Plants (Basel)">
        <title>Annotation of the Turnera subulata (Passifloraceae) Draft Genome Reveals the S-Locus Evolved after the Divergence of Turneroideae from Passifloroideae in a Stepwise Manner.</title>
        <authorList>
            <person name="Henning P.M."/>
            <person name="Roalson E.H."/>
            <person name="Mir W."/>
            <person name="McCubbin A.G."/>
            <person name="Shore J.S."/>
        </authorList>
    </citation>
    <scope>NUCLEOTIDE SEQUENCE</scope>
    <source>
        <strain evidence="2">F60SS</strain>
    </source>
</reference>
<feature type="compositionally biased region" description="Basic and acidic residues" evidence="1">
    <location>
        <begin position="42"/>
        <end position="80"/>
    </location>
</feature>
<name>A0A9Q0G6P8_9ROSI</name>